<dbReference type="InterPro" id="IPR040198">
    <property type="entry name" value="Fido_containing"/>
</dbReference>
<dbReference type="PROSITE" id="PS51459">
    <property type="entry name" value="FIDO"/>
    <property type="match status" value="1"/>
</dbReference>
<dbReference type="Gene3D" id="1.10.3290.10">
    <property type="entry name" value="Fido-like domain"/>
    <property type="match status" value="1"/>
</dbReference>
<protein>
    <recommendedName>
        <fullName evidence="1">Fido domain-containing protein</fullName>
    </recommendedName>
</protein>
<organism evidence="2 3">
    <name type="scientific">Anaeromyxobacter paludicola</name>
    <dbReference type="NCBI Taxonomy" id="2918171"/>
    <lineage>
        <taxon>Bacteria</taxon>
        <taxon>Pseudomonadati</taxon>
        <taxon>Myxococcota</taxon>
        <taxon>Myxococcia</taxon>
        <taxon>Myxococcales</taxon>
        <taxon>Cystobacterineae</taxon>
        <taxon>Anaeromyxobacteraceae</taxon>
        <taxon>Anaeromyxobacter</taxon>
    </lineage>
</organism>
<dbReference type="PANTHER" id="PTHR13504">
    <property type="entry name" value="FIDO DOMAIN-CONTAINING PROTEIN DDB_G0283145"/>
    <property type="match status" value="1"/>
</dbReference>
<feature type="domain" description="Fido" evidence="1">
    <location>
        <begin position="96"/>
        <end position="237"/>
    </location>
</feature>
<evidence type="ECO:0000313" key="3">
    <source>
        <dbReference type="Proteomes" id="UP001162734"/>
    </source>
</evidence>
<dbReference type="Proteomes" id="UP001162734">
    <property type="component" value="Chromosome"/>
</dbReference>
<dbReference type="Pfam" id="PF02661">
    <property type="entry name" value="Fic"/>
    <property type="match status" value="1"/>
</dbReference>
<dbReference type="RefSeq" id="WP_248345545.1">
    <property type="nucleotide sequence ID" value="NZ_AP025592.1"/>
</dbReference>
<reference evidence="3" key="1">
    <citation type="journal article" date="2022" name="Int. J. Syst. Evol. Microbiol.">
        <title>Anaeromyxobacter oryzae sp. nov., Anaeromyxobacter diazotrophicus sp. nov. and Anaeromyxobacter paludicola sp. nov., isolated from paddy soils.</title>
        <authorList>
            <person name="Itoh H."/>
            <person name="Xu Z."/>
            <person name="Mise K."/>
            <person name="Masuda Y."/>
            <person name="Ushijima N."/>
            <person name="Hayakawa C."/>
            <person name="Shiratori Y."/>
            <person name="Senoo K."/>
        </authorList>
    </citation>
    <scope>NUCLEOTIDE SEQUENCE [LARGE SCALE GENOMIC DNA]</scope>
    <source>
        <strain evidence="3">Red630</strain>
    </source>
</reference>
<accession>A0ABM7X941</accession>
<evidence type="ECO:0000259" key="1">
    <source>
        <dbReference type="PROSITE" id="PS51459"/>
    </source>
</evidence>
<evidence type="ECO:0000313" key="2">
    <source>
        <dbReference type="EMBL" id="BDG08365.1"/>
    </source>
</evidence>
<gene>
    <name evidence="2" type="ORF">AMPC_14780</name>
</gene>
<keyword evidence="3" id="KW-1185">Reference proteome</keyword>
<proteinExistence type="predicted"/>
<name>A0ABM7X941_9BACT</name>
<dbReference type="SUPFAM" id="SSF140931">
    <property type="entry name" value="Fic-like"/>
    <property type="match status" value="1"/>
</dbReference>
<dbReference type="EMBL" id="AP025592">
    <property type="protein sequence ID" value="BDG08365.1"/>
    <property type="molecule type" value="Genomic_DNA"/>
</dbReference>
<sequence length="254" mass="29209">MRSRYIDIDDRSQDLADLLREEPGLRAELERMYELSWLYHENALEGAVYTAQELSQALQHQPVSDSISIAAHREIRNHKAAIDLVRAEAAAKKPKVNLTLAKRIYETLGQGFESRQVAEFRKEMPLHRAYFHEIAQPAKIQPMLAKLFELVETTDFRGAHPIQQASRIHHGFMQAYPFTEGSGKVARLLGNLYLLHAGLQPCVIHAIDRQRYYDSLKQPEPVLRDLVLEAIENGIANAEKLVRQAREERRRQAR</sequence>
<dbReference type="InterPro" id="IPR036597">
    <property type="entry name" value="Fido-like_dom_sf"/>
</dbReference>
<dbReference type="InterPro" id="IPR003812">
    <property type="entry name" value="Fido"/>
</dbReference>
<dbReference type="PANTHER" id="PTHR13504:SF38">
    <property type="entry name" value="FIDO DOMAIN-CONTAINING PROTEIN"/>
    <property type="match status" value="1"/>
</dbReference>